<evidence type="ECO:0000259" key="4">
    <source>
        <dbReference type="Pfam" id="PF15247"/>
    </source>
</evidence>
<dbReference type="InterPro" id="IPR026502">
    <property type="entry name" value="SLBP1/SLBP2"/>
</dbReference>
<keyword evidence="2" id="KW-0694">RNA-binding</keyword>
<dbReference type="FunFam" id="1.10.8.1120:FF:000001">
    <property type="entry name" value="Histone RNA hairpin-binding protein-like"/>
    <property type="match status" value="1"/>
</dbReference>
<dbReference type="Proteomes" id="UP000230750">
    <property type="component" value="Unassembled WGS sequence"/>
</dbReference>
<protein>
    <submittedName>
        <fullName evidence="5">Oocyte-specific histone RNA stem-loop-binding protein 2</fullName>
    </submittedName>
</protein>
<accession>A0A2G8L5F1</accession>
<comment type="caution">
    <text evidence="5">The sequence shown here is derived from an EMBL/GenBank/DDBJ whole genome shotgun (WGS) entry which is preliminary data.</text>
</comment>
<dbReference type="PANTHER" id="PTHR17408:SF0">
    <property type="entry name" value="HISTONE RNA HAIRPIN-BINDING PROTEIN"/>
    <property type="match status" value="1"/>
</dbReference>
<dbReference type="GO" id="GO:0003729">
    <property type="term" value="F:mRNA binding"/>
    <property type="evidence" value="ECO:0007669"/>
    <property type="project" value="InterPro"/>
</dbReference>
<gene>
    <name evidence="5" type="ORF">BSL78_07644</name>
</gene>
<dbReference type="OrthoDB" id="265795at2759"/>
<dbReference type="InterPro" id="IPR038294">
    <property type="entry name" value="SLBP_RNA_bind_sf"/>
</dbReference>
<evidence type="ECO:0000256" key="2">
    <source>
        <dbReference type="ARBA" id="ARBA00022884"/>
    </source>
</evidence>
<proteinExistence type="inferred from homology"/>
<feature type="region of interest" description="Disordered" evidence="3">
    <location>
        <begin position="133"/>
        <end position="215"/>
    </location>
</feature>
<dbReference type="GO" id="GO:0071204">
    <property type="term" value="C:histone pre-mRNA 3'end processing complex"/>
    <property type="evidence" value="ECO:0007669"/>
    <property type="project" value="TreeGrafter"/>
</dbReference>
<dbReference type="InterPro" id="IPR029344">
    <property type="entry name" value="SLBP_RNA_bind"/>
</dbReference>
<dbReference type="Pfam" id="PF15247">
    <property type="entry name" value="SLBP_RNA_bind"/>
    <property type="match status" value="1"/>
</dbReference>
<dbReference type="PANTHER" id="PTHR17408">
    <property type="entry name" value="HISTONE RNA HAIRPIN-BINDING PROTEIN"/>
    <property type="match status" value="1"/>
</dbReference>
<dbReference type="Gene3D" id="1.10.8.1120">
    <property type="entry name" value="Histone RNA hairpin-binding protein RNA-binding domain"/>
    <property type="match status" value="1"/>
</dbReference>
<dbReference type="GO" id="GO:0051028">
    <property type="term" value="P:mRNA transport"/>
    <property type="evidence" value="ECO:0007669"/>
    <property type="project" value="TreeGrafter"/>
</dbReference>
<dbReference type="GO" id="GO:0071207">
    <property type="term" value="F:histone pre-mRNA stem-loop binding"/>
    <property type="evidence" value="ECO:0007669"/>
    <property type="project" value="TreeGrafter"/>
</dbReference>
<evidence type="ECO:0000256" key="3">
    <source>
        <dbReference type="SAM" id="MobiDB-lite"/>
    </source>
</evidence>
<feature type="domain" description="Histone RNA hairpin-binding protein RNA-binding" evidence="4">
    <location>
        <begin position="63"/>
        <end position="131"/>
    </location>
</feature>
<feature type="compositionally biased region" description="Basic and acidic residues" evidence="3">
    <location>
        <begin position="193"/>
        <end position="204"/>
    </location>
</feature>
<evidence type="ECO:0000256" key="1">
    <source>
        <dbReference type="ARBA" id="ARBA00006151"/>
    </source>
</evidence>
<dbReference type="GO" id="GO:0005737">
    <property type="term" value="C:cytoplasm"/>
    <property type="evidence" value="ECO:0007669"/>
    <property type="project" value="TreeGrafter"/>
</dbReference>
<sequence length="215" mass="24335">MIGIHANNLNDSVPKIVSTEMLKKGGKTTMVCTDLHSSPNVKSHATKEKLIEMEIERLQTETDEVILVRRQKQIEYGKNTQCYEKYREAVPKKMRKRGQHPSTPNKFQVCSRRSWEGQVRIWRRNLHEWDPNGKRQTKRLLSSDTGSDISSENDHPMDQEVSSLDTSVTSSVSSGLTASHEGSRSASPLTVGQEDKQGTKDNKRTTARYPVQSNP</sequence>
<evidence type="ECO:0000313" key="5">
    <source>
        <dbReference type="EMBL" id="PIK55484.1"/>
    </source>
</evidence>
<reference evidence="5 6" key="1">
    <citation type="journal article" date="2017" name="PLoS Biol.">
        <title>The sea cucumber genome provides insights into morphological evolution and visceral regeneration.</title>
        <authorList>
            <person name="Zhang X."/>
            <person name="Sun L."/>
            <person name="Yuan J."/>
            <person name="Sun Y."/>
            <person name="Gao Y."/>
            <person name="Zhang L."/>
            <person name="Li S."/>
            <person name="Dai H."/>
            <person name="Hamel J.F."/>
            <person name="Liu C."/>
            <person name="Yu Y."/>
            <person name="Liu S."/>
            <person name="Lin W."/>
            <person name="Guo K."/>
            <person name="Jin S."/>
            <person name="Xu P."/>
            <person name="Storey K.B."/>
            <person name="Huan P."/>
            <person name="Zhang T."/>
            <person name="Zhou Y."/>
            <person name="Zhang J."/>
            <person name="Lin C."/>
            <person name="Li X."/>
            <person name="Xing L."/>
            <person name="Huo D."/>
            <person name="Sun M."/>
            <person name="Wang L."/>
            <person name="Mercier A."/>
            <person name="Li F."/>
            <person name="Yang H."/>
            <person name="Xiang J."/>
        </authorList>
    </citation>
    <scope>NUCLEOTIDE SEQUENCE [LARGE SCALE GENOMIC DNA]</scope>
    <source>
        <strain evidence="5">Shaxun</strain>
        <tissue evidence="5">Muscle</tissue>
    </source>
</reference>
<dbReference type="EMBL" id="MRZV01000214">
    <property type="protein sequence ID" value="PIK55484.1"/>
    <property type="molecule type" value="Genomic_DNA"/>
</dbReference>
<dbReference type="STRING" id="307972.A0A2G8L5F1"/>
<organism evidence="5 6">
    <name type="scientific">Stichopus japonicus</name>
    <name type="common">Sea cucumber</name>
    <dbReference type="NCBI Taxonomy" id="307972"/>
    <lineage>
        <taxon>Eukaryota</taxon>
        <taxon>Metazoa</taxon>
        <taxon>Echinodermata</taxon>
        <taxon>Eleutherozoa</taxon>
        <taxon>Echinozoa</taxon>
        <taxon>Holothuroidea</taxon>
        <taxon>Aspidochirotacea</taxon>
        <taxon>Aspidochirotida</taxon>
        <taxon>Stichopodidae</taxon>
        <taxon>Apostichopus</taxon>
    </lineage>
</organism>
<keyword evidence="6" id="KW-1185">Reference proteome</keyword>
<name>A0A2G8L5F1_STIJA</name>
<dbReference type="AlphaFoldDB" id="A0A2G8L5F1"/>
<feature type="compositionally biased region" description="Low complexity" evidence="3">
    <location>
        <begin position="161"/>
        <end position="179"/>
    </location>
</feature>
<feature type="region of interest" description="Disordered" evidence="3">
    <location>
        <begin position="92"/>
        <end position="111"/>
    </location>
</feature>
<evidence type="ECO:0000313" key="6">
    <source>
        <dbReference type="Proteomes" id="UP000230750"/>
    </source>
</evidence>
<feature type="compositionally biased region" description="Polar residues" evidence="3">
    <location>
        <begin position="139"/>
        <end position="150"/>
    </location>
</feature>
<comment type="similarity">
    <text evidence="1">Belongs to the SLBP family.</text>
</comment>
<dbReference type="GO" id="GO:0006398">
    <property type="term" value="P:mRNA 3'-end processing by stem-loop binding and cleavage"/>
    <property type="evidence" value="ECO:0007669"/>
    <property type="project" value="TreeGrafter"/>
</dbReference>